<evidence type="ECO:0000256" key="2">
    <source>
        <dbReference type="ARBA" id="ARBA00006602"/>
    </source>
</evidence>
<evidence type="ECO:0000259" key="8">
    <source>
        <dbReference type="Pfam" id="PF02108"/>
    </source>
</evidence>
<dbReference type="Proteomes" id="UP000186074">
    <property type="component" value="Chromosome"/>
</dbReference>
<organism evidence="9 10">
    <name type="scientific">Poseidonibacter parvus</name>
    <dbReference type="NCBI Taxonomy" id="1850254"/>
    <lineage>
        <taxon>Bacteria</taxon>
        <taxon>Pseudomonadati</taxon>
        <taxon>Campylobacterota</taxon>
        <taxon>Epsilonproteobacteria</taxon>
        <taxon>Campylobacterales</taxon>
        <taxon>Arcobacteraceae</taxon>
        <taxon>Poseidonibacter</taxon>
    </lineage>
</organism>
<keyword evidence="9" id="KW-0282">Flagellum</keyword>
<evidence type="ECO:0000256" key="1">
    <source>
        <dbReference type="ARBA" id="ARBA00003041"/>
    </source>
</evidence>
<dbReference type="OrthoDB" id="5347569at2"/>
<gene>
    <name evidence="9" type="ORF">LPB137_11350</name>
</gene>
<evidence type="ECO:0000256" key="7">
    <source>
        <dbReference type="ARBA" id="ARBA00023225"/>
    </source>
</evidence>
<dbReference type="EMBL" id="CP019070">
    <property type="protein sequence ID" value="APW66403.1"/>
    <property type="molecule type" value="Genomic_DNA"/>
</dbReference>
<comment type="function">
    <text evidence="1">Needed for flagellar regrowth and assembly.</text>
</comment>
<evidence type="ECO:0000256" key="5">
    <source>
        <dbReference type="ARBA" id="ARBA00022795"/>
    </source>
</evidence>
<dbReference type="RefSeq" id="WP_076088138.1">
    <property type="nucleotide sequence ID" value="NZ_CP019070.1"/>
</dbReference>
<dbReference type="STRING" id="1850254.LPB137_11350"/>
<dbReference type="InterPro" id="IPR051472">
    <property type="entry name" value="T3SS_Stator/FliH"/>
</dbReference>
<reference evidence="9 10" key="1">
    <citation type="submission" date="2017-01" db="EMBL/GenBank/DDBJ databases">
        <title>Genome sequencing of Arcobacter sp. LPB0137.</title>
        <authorList>
            <person name="Lee G.-W."/>
            <person name="Yi H."/>
        </authorList>
    </citation>
    <scope>NUCLEOTIDE SEQUENCE [LARGE SCALE GENOMIC DNA]</scope>
    <source>
        <strain evidence="9 10">LPB0137</strain>
    </source>
</reference>
<keyword evidence="7" id="KW-1006">Bacterial flagellum protein export</keyword>
<evidence type="ECO:0000256" key="6">
    <source>
        <dbReference type="ARBA" id="ARBA00022927"/>
    </source>
</evidence>
<protein>
    <recommendedName>
        <fullName evidence="3">Flagellar assembly protein FliH</fullName>
    </recommendedName>
</protein>
<comment type="similarity">
    <text evidence="2">Belongs to the FliH family.</text>
</comment>
<dbReference type="GO" id="GO:0044781">
    <property type="term" value="P:bacterial-type flagellum organization"/>
    <property type="evidence" value="ECO:0007669"/>
    <property type="project" value="UniProtKB-KW"/>
</dbReference>
<keyword evidence="9" id="KW-0966">Cell projection</keyword>
<keyword evidence="5" id="KW-1005">Bacterial flagellum biogenesis</keyword>
<accession>A0A1P8KPF8</accession>
<evidence type="ECO:0000256" key="4">
    <source>
        <dbReference type="ARBA" id="ARBA00022448"/>
    </source>
</evidence>
<sequence>MASNNVYSNAKVVNNNTNDKVEKYELGTFINNNTSNNQLSNSNAVLDDREINGKVDPLLTEVRNLSNQLSVLTNKVTNIENDGISGKDIDAQVVQAIKDLKHYAAFFEQATFQMEAKLLKTSISIAQKIISIEVGENSANMAKQTITHLLEKIKTASKVQIHLNPKDYEILKDQLNLEKFIELRQDANVSAGGVVIASDLGNFDGNIEAKVASMLETLDIVI</sequence>
<proteinExistence type="inferred from homology"/>
<keyword evidence="10" id="KW-1185">Reference proteome</keyword>
<evidence type="ECO:0000256" key="3">
    <source>
        <dbReference type="ARBA" id="ARBA00016507"/>
    </source>
</evidence>
<keyword evidence="9" id="KW-0969">Cilium</keyword>
<dbReference type="GO" id="GO:0015031">
    <property type="term" value="P:protein transport"/>
    <property type="evidence" value="ECO:0007669"/>
    <property type="project" value="UniProtKB-KW"/>
</dbReference>
<dbReference type="Pfam" id="PF02108">
    <property type="entry name" value="FliH"/>
    <property type="match status" value="1"/>
</dbReference>
<keyword evidence="4" id="KW-0813">Transport</keyword>
<dbReference type="KEGG" id="alp:LPB137_11350"/>
<evidence type="ECO:0000313" key="10">
    <source>
        <dbReference type="Proteomes" id="UP000186074"/>
    </source>
</evidence>
<dbReference type="PANTHER" id="PTHR34982:SF1">
    <property type="entry name" value="FLAGELLAR ASSEMBLY PROTEIN FLIH"/>
    <property type="match status" value="1"/>
</dbReference>
<evidence type="ECO:0000313" key="9">
    <source>
        <dbReference type="EMBL" id="APW66403.1"/>
    </source>
</evidence>
<feature type="domain" description="Flagellar assembly protein FliH/Type III secretion system HrpE" evidence="8">
    <location>
        <begin position="92"/>
        <end position="211"/>
    </location>
</feature>
<keyword evidence="6" id="KW-0653">Protein transport</keyword>
<dbReference type="InterPro" id="IPR018035">
    <property type="entry name" value="Flagellar_FliH/T3SS_HrpE"/>
</dbReference>
<name>A0A1P8KPF8_9BACT</name>
<dbReference type="GO" id="GO:0005829">
    <property type="term" value="C:cytosol"/>
    <property type="evidence" value="ECO:0007669"/>
    <property type="project" value="TreeGrafter"/>
</dbReference>
<dbReference type="AlphaFoldDB" id="A0A1P8KPF8"/>
<dbReference type="PANTHER" id="PTHR34982">
    <property type="entry name" value="YOP PROTEINS TRANSLOCATION PROTEIN L"/>
    <property type="match status" value="1"/>
</dbReference>